<accession>A0A9J6P6R9</accession>
<comment type="caution">
    <text evidence="8">The sequence shown here is derived from an EMBL/GenBank/DDBJ whole genome shotgun (WGS) entry which is preliminary data.</text>
</comment>
<evidence type="ECO:0000256" key="3">
    <source>
        <dbReference type="ARBA" id="ARBA00022475"/>
    </source>
</evidence>
<evidence type="ECO:0000313" key="8">
    <source>
        <dbReference type="EMBL" id="MCM1991956.1"/>
    </source>
</evidence>
<dbReference type="PANTHER" id="PTHR30106:SF2">
    <property type="entry name" value="UPF0324 INNER MEMBRANE PROTEIN YEIH"/>
    <property type="match status" value="1"/>
</dbReference>
<reference evidence="8" key="2">
    <citation type="submission" date="2021-04" db="EMBL/GenBank/DDBJ databases">
        <authorList>
            <person name="Dong X."/>
        </authorList>
    </citation>
    <scope>NUCLEOTIDE SEQUENCE</scope>
    <source>
        <strain evidence="8">ZWT</strain>
    </source>
</reference>
<sequence>MDKVIKVLPGIILTAIISVVSIFFDKIMVENFNLRLEAVTYAIIIGIIYNNILKASEGLKPGIKFSAKKLLKIGIVLLGFKLSIFSIVELGPSIIIMVLILIPSVFVVSNIIGKVLGIDTKLATLIGVGSSICGASAIVAVSPCIQAEEEEDATAAVAIVSLLGVIGVIIYPLVASALISISESQYGVWCGLSLQGVAHAVGAAFAGGDVSGEVGTLVKMARVIMLVPTSIVLSIIFAKGGNGDKKKANFPMYVLYFVIAVMISSAYKEFVGNVKVVNEMIYYSVKLSKVFILMAMAGMGLGVDLKSFIKKGAKGFVMGLILFAIISVTTILAIINFI</sequence>
<comment type="subcellular location">
    <subcellularLocation>
        <location evidence="1">Cell membrane</location>
        <topology evidence="1">Multi-pass membrane protein</topology>
    </subcellularLocation>
</comment>
<feature type="transmembrane region" description="Helical" evidence="7">
    <location>
        <begin position="32"/>
        <end position="49"/>
    </location>
</feature>
<keyword evidence="4 7" id="KW-0812">Transmembrane</keyword>
<dbReference type="AlphaFoldDB" id="A0A9J6P6R9"/>
<gene>
    <name evidence="8" type="ORF">KDK92_19620</name>
</gene>
<protein>
    <submittedName>
        <fullName evidence="8">Sulfate exporter family transporter</fullName>
    </submittedName>
</protein>
<feature type="transmembrane region" description="Helical" evidence="7">
    <location>
        <begin position="220"/>
        <end position="238"/>
    </location>
</feature>
<dbReference type="RefSeq" id="WP_250861089.1">
    <property type="nucleotide sequence ID" value="NZ_JAGSOJ010000004.1"/>
</dbReference>
<keyword evidence="5 7" id="KW-1133">Transmembrane helix</keyword>
<dbReference type="GO" id="GO:0005886">
    <property type="term" value="C:plasma membrane"/>
    <property type="evidence" value="ECO:0007669"/>
    <property type="project" value="UniProtKB-SubCell"/>
</dbReference>
<evidence type="ECO:0000256" key="1">
    <source>
        <dbReference type="ARBA" id="ARBA00004651"/>
    </source>
</evidence>
<evidence type="ECO:0000256" key="4">
    <source>
        <dbReference type="ARBA" id="ARBA00022692"/>
    </source>
</evidence>
<feature type="transmembrane region" description="Helical" evidence="7">
    <location>
        <begin position="94"/>
        <end position="113"/>
    </location>
</feature>
<name>A0A9J6P6R9_9CLOT</name>
<evidence type="ECO:0000256" key="7">
    <source>
        <dbReference type="SAM" id="Phobius"/>
    </source>
</evidence>
<dbReference type="Pfam" id="PF03601">
    <property type="entry name" value="Cons_hypoth698"/>
    <property type="match status" value="1"/>
</dbReference>
<feature type="transmembrane region" description="Helical" evidence="7">
    <location>
        <begin position="153"/>
        <end position="174"/>
    </location>
</feature>
<organism evidence="8 9">
    <name type="scientific">Oceanirhabdus seepicola</name>
    <dbReference type="NCBI Taxonomy" id="2828781"/>
    <lineage>
        <taxon>Bacteria</taxon>
        <taxon>Bacillati</taxon>
        <taxon>Bacillota</taxon>
        <taxon>Clostridia</taxon>
        <taxon>Eubacteriales</taxon>
        <taxon>Clostridiaceae</taxon>
        <taxon>Oceanirhabdus</taxon>
    </lineage>
</organism>
<feature type="transmembrane region" description="Helical" evidence="7">
    <location>
        <begin position="186"/>
        <end position="208"/>
    </location>
</feature>
<evidence type="ECO:0000256" key="6">
    <source>
        <dbReference type="ARBA" id="ARBA00023136"/>
    </source>
</evidence>
<feature type="transmembrane region" description="Helical" evidence="7">
    <location>
        <begin position="250"/>
        <end position="268"/>
    </location>
</feature>
<keyword evidence="9" id="KW-1185">Reference proteome</keyword>
<evidence type="ECO:0000256" key="5">
    <source>
        <dbReference type="ARBA" id="ARBA00022989"/>
    </source>
</evidence>
<feature type="transmembrane region" description="Helical" evidence="7">
    <location>
        <begin position="70"/>
        <end position="88"/>
    </location>
</feature>
<feature type="transmembrane region" description="Helical" evidence="7">
    <location>
        <begin position="122"/>
        <end position="141"/>
    </location>
</feature>
<feature type="transmembrane region" description="Helical" evidence="7">
    <location>
        <begin position="280"/>
        <end position="303"/>
    </location>
</feature>
<dbReference type="InterPro" id="IPR018383">
    <property type="entry name" value="UPF0324_pro"/>
</dbReference>
<evidence type="ECO:0000256" key="2">
    <source>
        <dbReference type="ARBA" id="ARBA00007977"/>
    </source>
</evidence>
<dbReference type="EMBL" id="JAGSOJ010000004">
    <property type="protein sequence ID" value="MCM1991956.1"/>
    <property type="molecule type" value="Genomic_DNA"/>
</dbReference>
<keyword evidence="6 7" id="KW-0472">Membrane</keyword>
<feature type="transmembrane region" description="Helical" evidence="7">
    <location>
        <begin position="7"/>
        <end position="26"/>
    </location>
</feature>
<proteinExistence type="inferred from homology"/>
<feature type="transmembrane region" description="Helical" evidence="7">
    <location>
        <begin position="315"/>
        <end position="335"/>
    </location>
</feature>
<reference evidence="8" key="1">
    <citation type="journal article" date="2021" name="mSystems">
        <title>Bacteria and Archaea Synergistically Convert Glycine Betaine to Biogenic Methane in the Formosa Cold Seep of the South China Sea.</title>
        <authorList>
            <person name="Li L."/>
            <person name="Zhang W."/>
            <person name="Zhang S."/>
            <person name="Song L."/>
            <person name="Sun Q."/>
            <person name="Zhang H."/>
            <person name="Xiang H."/>
            <person name="Dong X."/>
        </authorList>
    </citation>
    <scope>NUCLEOTIDE SEQUENCE</scope>
    <source>
        <strain evidence="8">ZWT</strain>
    </source>
</reference>
<keyword evidence="3" id="KW-1003">Cell membrane</keyword>
<comment type="similarity">
    <text evidence="2">Belongs to the UPF0324 family.</text>
</comment>
<dbReference type="Proteomes" id="UP001056429">
    <property type="component" value="Unassembled WGS sequence"/>
</dbReference>
<dbReference type="PANTHER" id="PTHR30106">
    <property type="entry name" value="INNER MEMBRANE PROTEIN YEIH-RELATED"/>
    <property type="match status" value="1"/>
</dbReference>
<evidence type="ECO:0000313" key="9">
    <source>
        <dbReference type="Proteomes" id="UP001056429"/>
    </source>
</evidence>